<dbReference type="PRINTS" id="PR00811">
    <property type="entry name" value="BCTERIALGSPD"/>
</dbReference>
<dbReference type="PANTHER" id="PTHR30332">
    <property type="entry name" value="PROBABLE GENERAL SECRETION PATHWAY PROTEIN D"/>
    <property type="match status" value="1"/>
</dbReference>
<dbReference type="EMBL" id="CP001099">
    <property type="protein sequence ID" value="ACF11868.1"/>
    <property type="molecule type" value="Genomic_DNA"/>
</dbReference>
<sequence length="472" mass="50210">MQMKLTCLKRFACKTAALAVLVGAFPMAVIAAPSTYRVSEGESRVYRMGSPIKRVAVGNPEIADYIILNPTELYLLGKKTGATNLIVWDQNGNSASTPLQVSRNVEPIKDLIRTVLPNETDIHIYSSGPALVLAGTVSNSLAAETAYRLVKGYLGGDVPADNPEKTLTNTKPADSYAGTASLSGIVKSASLVAGGPTGAEGSGMSGVVNLLKVRDAQQVRLEVHIAEVSKTFMQALGFEWAGRIGNVSGGLMTGFVSNETINLLLKDNTSHSQRIKAENECDNGWIKILAEPTIVAMSGQEGYFLVGGKIYVPTITANGAVDYQERTYGVGLRFTPTVLDAGRISLKVAPEVSEPPTSAADGTGTLLAFKTSYASTTVQMNEGQNLVIGGLLKDKITETLKAVPLLGDIPLLGALFRHTKIESENTELLVVVRPTLVEASDTPPELPTDRFIPPTQKELFFDGKLQGSRSGQ</sequence>
<dbReference type="RefSeq" id="WP_012502701.1">
    <property type="nucleotide sequence ID" value="NC_011027.1"/>
</dbReference>
<feature type="domain" description="Pilus formation protein N-terminal" evidence="4">
    <location>
        <begin position="33"/>
        <end position="101"/>
    </location>
</feature>
<feature type="domain" description="Type II/III secretion system secretin-like" evidence="3">
    <location>
        <begin position="283"/>
        <end position="437"/>
    </location>
</feature>
<evidence type="ECO:0000313" key="6">
    <source>
        <dbReference type="Proteomes" id="UP000008811"/>
    </source>
</evidence>
<dbReference type="eggNOG" id="COG4964">
    <property type="taxonomic scope" value="Bacteria"/>
</dbReference>
<gene>
    <name evidence="5" type="ordered locus">Cpar_1470</name>
</gene>
<feature type="chain" id="PRO_5002797657" evidence="2">
    <location>
        <begin position="32"/>
        <end position="472"/>
    </location>
</feature>
<evidence type="ECO:0000256" key="2">
    <source>
        <dbReference type="SAM" id="SignalP"/>
    </source>
</evidence>
<comment type="similarity">
    <text evidence="1">Belongs to the bacterial secretin family.</text>
</comment>
<evidence type="ECO:0000259" key="4">
    <source>
        <dbReference type="Pfam" id="PF13629"/>
    </source>
</evidence>
<dbReference type="InterPro" id="IPR032789">
    <property type="entry name" value="T2SS-T3SS_pil_N"/>
</dbReference>
<dbReference type="GO" id="GO:0009306">
    <property type="term" value="P:protein secretion"/>
    <property type="evidence" value="ECO:0007669"/>
    <property type="project" value="InterPro"/>
</dbReference>
<dbReference type="InterPro" id="IPR050810">
    <property type="entry name" value="Bact_Secretion_Sys_Channel"/>
</dbReference>
<dbReference type="InterPro" id="IPR001775">
    <property type="entry name" value="GspD/PilQ"/>
</dbReference>
<dbReference type="InterPro" id="IPR004846">
    <property type="entry name" value="T2SS/T3SS_dom"/>
</dbReference>
<protein>
    <submittedName>
        <fullName evidence="5">Type II and III secretion system protein</fullName>
    </submittedName>
</protein>
<dbReference type="HOGENOM" id="CLU_017952_2_0_10"/>
<accession>B3QPL5</accession>
<proteinExistence type="inferred from homology"/>
<evidence type="ECO:0000313" key="5">
    <source>
        <dbReference type="EMBL" id="ACF11868.1"/>
    </source>
</evidence>
<dbReference type="KEGG" id="cpc:Cpar_1470"/>
<evidence type="ECO:0000256" key="1">
    <source>
        <dbReference type="RuleBase" id="RU004003"/>
    </source>
</evidence>
<reference evidence="5" key="1">
    <citation type="submission" date="2008-06" db="EMBL/GenBank/DDBJ databases">
        <title>Complete sequence of Chlorobaculum parvum NCIB 8327.</title>
        <authorList>
            <consortium name="US DOE Joint Genome Institute"/>
            <person name="Lucas S."/>
            <person name="Copeland A."/>
            <person name="Lapidus A."/>
            <person name="Glavina del Rio T."/>
            <person name="Dalin E."/>
            <person name="Tice H."/>
            <person name="Bruce D."/>
            <person name="Goodwin L."/>
            <person name="Pitluck S."/>
            <person name="Schmutz J."/>
            <person name="Larimer F."/>
            <person name="Land M."/>
            <person name="Hauser L."/>
            <person name="Kyrpides N."/>
            <person name="Mikhailova N."/>
            <person name="Zhao F."/>
            <person name="Li T."/>
            <person name="Liu Z."/>
            <person name="Overmann J."/>
            <person name="Bryant D.A."/>
            <person name="Richardson P."/>
        </authorList>
    </citation>
    <scope>NUCLEOTIDE SEQUENCE [LARGE SCALE GENOMIC DNA]</scope>
    <source>
        <strain evidence="5">NCIB 8327</strain>
    </source>
</reference>
<name>B3QPL5_CHLP8</name>
<organism evidence="5 6">
    <name type="scientific">Chlorobaculum parvum (strain DSM 263 / NCIMB 8327)</name>
    <name type="common">Chlorobium vibrioforme subsp. thiosulfatophilum</name>
    <dbReference type="NCBI Taxonomy" id="517417"/>
    <lineage>
        <taxon>Bacteria</taxon>
        <taxon>Pseudomonadati</taxon>
        <taxon>Chlorobiota</taxon>
        <taxon>Chlorobiia</taxon>
        <taxon>Chlorobiales</taxon>
        <taxon>Chlorobiaceae</taxon>
        <taxon>Chlorobaculum</taxon>
    </lineage>
</organism>
<dbReference type="GO" id="GO:0015627">
    <property type="term" value="C:type II protein secretion system complex"/>
    <property type="evidence" value="ECO:0007669"/>
    <property type="project" value="TreeGrafter"/>
</dbReference>
<dbReference type="Pfam" id="PF13629">
    <property type="entry name" value="T2SS-T3SS_pil_N"/>
    <property type="match status" value="1"/>
</dbReference>
<keyword evidence="6" id="KW-1185">Reference proteome</keyword>
<dbReference type="Proteomes" id="UP000008811">
    <property type="component" value="Chromosome"/>
</dbReference>
<dbReference type="STRING" id="517417.Cpar_1470"/>
<dbReference type="Pfam" id="PF00263">
    <property type="entry name" value="Secretin"/>
    <property type="match status" value="1"/>
</dbReference>
<evidence type="ECO:0000259" key="3">
    <source>
        <dbReference type="Pfam" id="PF00263"/>
    </source>
</evidence>
<feature type="signal peptide" evidence="2">
    <location>
        <begin position="1"/>
        <end position="31"/>
    </location>
</feature>
<dbReference type="PANTHER" id="PTHR30332:SF17">
    <property type="entry name" value="TYPE IV PILIATION SYSTEM PROTEIN DR_0774-RELATED"/>
    <property type="match status" value="1"/>
</dbReference>
<dbReference type="AlphaFoldDB" id="B3QPL5"/>
<keyword evidence="2" id="KW-0732">Signal</keyword>